<evidence type="ECO:0000313" key="8">
    <source>
        <dbReference type="Proteomes" id="UP000646844"/>
    </source>
</evidence>
<proteinExistence type="predicted"/>
<dbReference type="PANTHER" id="PTHR42740:SF1">
    <property type="entry name" value="RIBONUCLEASE VAPC3"/>
    <property type="match status" value="1"/>
</dbReference>
<evidence type="ECO:0000256" key="2">
    <source>
        <dbReference type="ARBA" id="ARBA00022722"/>
    </source>
</evidence>
<keyword evidence="1" id="KW-1277">Toxin-antitoxin system</keyword>
<keyword evidence="2" id="KW-0540">Nuclease</keyword>
<gene>
    <name evidence="7" type="ORF">HA332_07425</name>
</gene>
<dbReference type="AlphaFoldDB" id="A0A832WER0"/>
<evidence type="ECO:0000256" key="1">
    <source>
        <dbReference type="ARBA" id="ARBA00022649"/>
    </source>
</evidence>
<protein>
    <submittedName>
        <fullName evidence="7">Type II toxin-antitoxin system VapC family toxin</fullName>
    </submittedName>
</protein>
<reference evidence="7" key="1">
    <citation type="journal article" date="2020" name="bioRxiv">
        <title>A rank-normalized archaeal taxonomy based on genome phylogeny resolves widespread incomplete and uneven classifications.</title>
        <authorList>
            <person name="Rinke C."/>
            <person name="Chuvochina M."/>
            <person name="Mussig A.J."/>
            <person name="Chaumeil P.-A."/>
            <person name="Waite D.W."/>
            <person name="Whitman W.B."/>
            <person name="Parks D.H."/>
            <person name="Hugenholtz P."/>
        </authorList>
    </citation>
    <scope>NUCLEOTIDE SEQUENCE</scope>
    <source>
        <strain evidence="7">UBA8838</strain>
    </source>
</reference>
<dbReference type="GO" id="GO:0004540">
    <property type="term" value="F:RNA nuclease activity"/>
    <property type="evidence" value="ECO:0007669"/>
    <property type="project" value="TreeGrafter"/>
</dbReference>
<keyword evidence="3" id="KW-0479">Metal-binding</keyword>
<evidence type="ECO:0000256" key="3">
    <source>
        <dbReference type="ARBA" id="ARBA00022723"/>
    </source>
</evidence>
<feature type="domain" description="PIN" evidence="6">
    <location>
        <begin position="15"/>
        <end position="138"/>
    </location>
</feature>
<accession>A0A832WER0</accession>
<dbReference type="RefSeq" id="WP_010980002.1">
    <property type="nucleotide sequence ID" value="NZ_BAABQO010000026.1"/>
</dbReference>
<dbReference type="Pfam" id="PF01850">
    <property type="entry name" value="PIN"/>
    <property type="match status" value="1"/>
</dbReference>
<dbReference type="Proteomes" id="UP000646844">
    <property type="component" value="Unassembled WGS sequence"/>
</dbReference>
<dbReference type="InterPro" id="IPR002716">
    <property type="entry name" value="PIN_dom"/>
</dbReference>
<evidence type="ECO:0000256" key="4">
    <source>
        <dbReference type="ARBA" id="ARBA00022801"/>
    </source>
</evidence>
<dbReference type="GO" id="GO:0046872">
    <property type="term" value="F:metal ion binding"/>
    <property type="evidence" value="ECO:0007669"/>
    <property type="project" value="UniProtKB-KW"/>
</dbReference>
<keyword evidence="5" id="KW-0460">Magnesium</keyword>
<dbReference type="GeneID" id="1459991"/>
<evidence type="ECO:0000313" key="7">
    <source>
        <dbReference type="EMBL" id="HII74193.1"/>
    </source>
</evidence>
<dbReference type="OMA" id="RIMNCNK"/>
<evidence type="ECO:0000256" key="5">
    <source>
        <dbReference type="ARBA" id="ARBA00022842"/>
    </source>
</evidence>
<name>A0A832WER0_9CREN</name>
<dbReference type="GO" id="GO:0016787">
    <property type="term" value="F:hydrolase activity"/>
    <property type="evidence" value="ECO:0007669"/>
    <property type="project" value="UniProtKB-KW"/>
</dbReference>
<sequence length="185" mass="21807">MHVDEVLQKCDQTYVIFDTSIILDYIRLSSRDKNHRLEVLSYIINNCRNKVITLLNLEEILVGNIGNKEEIENFIFYSFKILNITEKEAEVTAELEVKVREEGLGFKGENWRIDLFIASFAYTRSYYILTKDSDFKKILDCKLHLLHIIHYLELHAQGIQRPTTPNYSKLTNMFCIWKSDYQTDG</sequence>
<dbReference type="EMBL" id="DUJO01000032">
    <property type="protein sequence ID" value="HII74193.1"/>
    <property type="molecule type" value="Genomic_DNA"/>
</dbReference>
<evidence type="ECO:0000259" key="6">
    <source>
        <dbReference type="Pfam" id="PF01850"/>
    </source>
</evidence>
<comment type="caution">
    <text evidence="7">The sequence shown here is derived from an EMBL/GenBank/DDBJ whole genome shotgun (WGS) entry which is preliminary data.</text>
</comment>
<dbReference type="InterPro" id="IPR029060">
    <property type="entry name" value="PIN-like_dom_sf"/>
</dbReference>
<dbReference type="InterPro" id="IPR051749">
    <property type="entry name" value="PINc/VapC_TA_RNase"/>
</dbReference>
<organism evidence="7 8">
    <name type="scientific">Sulfurisphaera tokodaii</name>
    <dbReference type="NCBI Taxonomy" id="111955"/>
    <lineage>
        <taxon>Archaea</taxon>
        <taxon>Thermoproteota</taxon>
        <taxon>Thermoprotei</taxon>
        <taxon>Sulfolobales</taxon>
        <taxon>Sulfolobaceae</taxon>
        <taxon>Sulfurisphaera</taxon>
    </lineage>
</organism>
<dbReference type="Gene3D" id="3.40.50.1010">
    <property type="entry name" value="5'-nuclease"/>
    <property type="match status" value="1"/>
</dbReference>
<keyword evidence="4" id="KW-0378">Hydrolase</keyword>
<dbReference type="PANTHER" id="PTHR42740">
    <property type="entry name" value="RIBONUCLEASE VAPC3"/>
    <property type="match status" value="1"/>
</dbReference>
<dbReference type="SUPFAM" id="SSF88723">
    <property type="entry name" value="PIN domain-like"/>
    <property type="match status" value="1"/>
</dbReference>